<dbReference type="InterPro" id="IPR021332">
    <property type="entry name" value="DUF2944"/>
</dbReference>
<dbReference type="EMBL" id="RDQM01000013">
    <property type="protein sequence ID" value="RMW96122.1"/>
    <property type="molecule type" value="Genomic_DNA"/>
</dbReference>
<dbReference type="Pfam" id="PF11161">
    <property type="entry name" value="DUF2944"/>
    <property type="match status" value="1"/>
</dbReference>
<evidence type="ECO:0000313" key="1">
    <source>
        <dbReference type="EMBL" id="RMW96122.1"/>
    </source>
</evidence>
<gene>
    <name evidence="1" type="ORF">EBQ26_10200</name>
</gene>
<sequence>MDEIVKQAMRKWPNVPACTGWLGLDARGHWFMRDAATQARGPFAQAKGAQLQHEALAQFIGRNYGCDAQGQWFFQNGPQRVFVELEAAPWVLRVTDAKGDDDGIVTHTGRVARFQQSLVDEQGRVYLLTDLGLGLVHSQDMLAFSNRMECDARWQPSEVCSHELEARFGFVLSPAQRQAQQIQHTRE</sequence>
<dbReference type="Proteomes" id="UP000267521">
    <property type="component" value="Unassembled WGS sequence"/>
</dbReference>
<protein>
    <submittedName>
        <fullName evidence="1">DUF2946 family protein</fullName>
    </submittedName>
</protein>
<comment type="caution">
    <text evidence="1">The sequence shown here is derived from an EMBL/GenBank/DDBJ whole genome shotgun (WGS) entry which is preliminary data.</text>
</comment>
<proteinExistence type="predicted"/>
<reference evidence="1 2" key="1">
    <citation type="submission" date="2018-10" db="EMBL/GenBank/DDBJ databases">
        <title>Comamonadaceae CDC group NO-1 genome sequencing and assembly.</title>
        <authorList>
            <person name="Bernier A.-M."/>
            <person name="Bernard K."/>
        </authorList>
    </citation>
    <scope>NUCLEOTIDE SEQUENCE [LARGE SCALE GENOMIC DNA]</scope>
    <source>
        <strain evidence="1 2">NML970147</strain>
    </source>
</reference>
<dbReference type="RefSeq" id="WP_122238918.1">
    <property type="nucleotide sequence ID" value="NZ_RDQM01000013.1"/>
</dbReference>
<evidence type="ECO:0000313" key="2">
    <source>
        <dbReference type="Proteomes" id="UP000267521"/>
    </source>
</evidence>
<organism evidence="1 2">
    <name type="scientific">Allofranklinella schreckenbergeri</name>
    <dbReference type="NCBI Taxonomy" id="1076744"/>
    <lineage>
        <taxon>Bacteria</taxon>
        <taxon>Pseudomonadati</taxon>
        <taxon>Pseudomonadota</taxon>
        <taxon>Betaproteobacteria</taxon>
        <taxon>Burkholderiales</taxon>
        <taxon>Comamonadaceae</taxon>
        <taxon>Allofranklinella</taxon>
    </lineage>
</organism>
<name>A0A3M6PYK9_9BURK</name>
<accession>A0A3M6PYK9</accession>
<dbReference type="AlphaFoldDB" id="A0A3M6PYK9"/>